<keyword evidence="5" id="KW-1185">Reference proteome</keyword>
<dbReference type="PANTHER" id="PTHR22754">
    <property type="entry name" value="DISCO-INTERACTING PROTEIN 2 DIP2 -RELATED"/>
    <property type="match status" value="1"/>
</dbReference>
<feature type="compositionally biased region" description="Low complexity" evidence="1">
    <location>
        <begin position="221"/>
        <end position="238"/>
    </location>
</feature>
<dbReference type="InterPro" id="IPR042099">
    <property type="entry name" value="ANL_N_sf"/>
</dbReference>
<dbReference type="SUPFAM" id="SSF56801">
    <property type="entry name" value="Acetyl-CoA synthetase-like"/>
    <property type="match status" value="1"/>
</dbReference>
<dbReference type="EMBL" id="JAQMWT010000044">
    <property type="protein sequence ID" value="KAJ8612670.1"/>
    <property type="molecule type" value="Genomic_DNA"/>
</dbReference>
<feature type="compositionally biased region" description="Basic and acidic residues" evidence="1">
    <location>
        <begin position="251"/>
        <end position="271"/>
    </location>
</feature>
<accession>A0AAD7XR84</accession>
<organism evidence="4 5">
    <name type="scientific">Chrysophaeum taylorii</name>
    <dbReference type="NCBI Taxonomy" id="2483200"/>
    <lineage>
        <taxon>Eukaryota</taxon>
        <taxon>Sar</taxon>
        <taxon>Stramenopiles</taxon>
        <taxon>Ochrophyta</taxon>
        <taxon>Pelagophyceae</taxon>
        <taxon>Pelagomonadales</taxon>
        <taxon>Pelagomonadaceae</taxon>
        <taxon>Chrysophaeum</taxon>
    </lineage>
</organism>
<feature type="transmembrane region" description="Helical" evidence="2">
    <location>
        <begin position="1085"/>
        <end position="1103"/>
    </location>
</feature>
<feature type="transmembrane region" description="Helical" evidence="2">
    <location>
        <begin position="1219"/>
        <end position="1244"/>
    </location>
</feature>
<dbReference type="InterPro" id="IPR020845">
    <property type="entry name" value="AMP-binding_CS"/>
</dbReference>
<dbReference type="InterPro" id="IPR045851">
    <property type="entry name" value="AMP-bd_C_sf"/>
</dbReference>
<evidence type="ECO:0000313" key="5">
    <source>
        <dbReference type="Proteomes" id="UP001230188"/>
    </source>
</evidence>
<dbReference type="PROSITE" id="PS00455">
    <property type="entry name" value="AMP_BINDING"/>
    <property type="match status" value="1"/>
</dbReference>
<keyword evidence="2" id="KW-0812">Transmembrane</keyword>
<gene>
    <name evidence="4" type="ORF">CTAYLR_002127</name>
</gene>
<sequence>MPQWWRPWSDEPSWQAQASVTATVLADETFLTWLDGSGAEAVDLSYGQVWSRSAGMAEWFFGDNGLAAGDRAMLVYAPGPEFFVAFVACLRAGVLAVPNYPPDPSNLRRGLEKLDLVTISCGARVGLTDDVVHKLRVTTSVLHSWPDIRWHNTDGLGGDDHRRASRGLMSTAAFVGSSGYSFASSGDASRRMSKEATSENVPSRVSQSTLASRFFGSIFSSSSSAGSDATDSDTSLLDGQDDNISCVSPVRTEKFGDKHQQSRSSLDRTPNDDDDDDSIAFLQFTSGSTGDPKGVMISHGNIWHNLNVIFLPAQRRCFDLRLGEASSSRLYDLHETSVRVVTVSWLPQFHDTGLMLTLLGPFCAGYHMVNFSPLSFLADPLAWLRAISKYRALWTAAPDFGYQLCTKRAVDGADISDLDLSCVAFLACGAGQRSVPSILREFAAYFAIHCRLPDDGNRSLFVQGYGLAEHVVATCAEAEGIVTSRRRPDLASCGSDFQIDFRIVDSETRCVVPDGAPGELWLSSGSVAKGYWGKPELTRETFHARLEPDDGKVYLRTGDEAFLEDGHLFICGRIKDMIIIGGENYYSDDVEIAATEAMVDAVRPGCIAAFSATADDDEEFLCIVLEVRDHAASECEALASTLTKCVRKAVGTSLKDHPDVAIILRQQLDVPDELMRRLEYDESVVDVADFVEAVKSNLIKMPVLLQVAQELEVQEPGGLPVSDERAAADLRTAVLYCFALHTLAISMLRASALMPQTFFAWTRLLTLNVHAASLACHPELRQMSATTYDWRETMNASGAMSEHLAFQFRVFACQLSSAISAKIKSRRPQSQAGSDAQIATLFAKTRQEILERYQTSQSSTLNNLSGVLGEEWLNKIRSRVTKREDQQQQQQQHELSDEKSGITAKEDLVVVQRSNAGDDDESAAPLVSGGLLETKVREEQLAYVQTTLLRILASMASESDIDVQTTSVAQFGLSSQDALMVQTRLQQDLSVEVHFNLLMDPNLKIAGLANEILCIAREESELPLAQLVPLPDDGIDLGSSRTMLPQRVVDVAQVLLTVVVVVLVSIALIPSYHFGRWAQWHQFNAWVGVFINDTLFINVFYLLMGAHISIHASVENHLLREVDLVSIGPYARASGICYARMFEPSGGMRFARVIIEPHSKIESTAIVMPGCKIEHGAVLEHGAATIAGQLLASENAYRSSPAQLVGVAQKNKPALPTGWLAFELLKLATLACYLFGSLKASNVLLEYVLRRLDWYSWRFRYRELLYFVMGYFLALFVSAGVGVVVFKWLLIGRLRPGMRKSTDLTWRLRTWFVEWIWYRVLLSFGAMLWQENGLISVALMKALGMRAHYTASMATLSFFSPVEADLIEASTNFFL</sequence>
<dbReference type="Proteomes" id="UP001230188">
    <property type="component" value="Unassembled WGS sequence"/>
</dbReference>
<evidence type="ECO:0000259" key="3">
    <source>
        <dbReference type="Pfam" id="PF00501"/>
    </source>
</evidence>
<dbReference type="Gene3D" id="3.40.50.12780">
    <property type="entry name" value="N-terminal domain of ligase-like"/>
    <property type="match status" value="2"/>
</dbReference>
<feature type="domain" description="AMP-dependent synthetase/ligase" evidence="3">
    <location>
        <begin position="26"/>
        <end position="130"/>
    </location>
</feature>
<feature type="transmembrane region" description="Helical" evidence="2">
    <location>
        <begin position="1311"/>
        <end position="1329"/>
    </location>
</feature>
<name>A0AAD7XR84_9STRA</name>
<feature type="transmembrane region" description="Helical" evidence="2">
    <location>
        <begin position="1051"/>
        <end position="1073"/>
    </location>
</feature>
<dbReference type="Pfam" id="PF00501">
    <property type="entry name" value="AMP-binding"/>
    <property type="match status" value="2"/>
</dbReference>
<proteinExistence type="predicted"/>
<evidence type="ECO:0000256" key="2">
    <source>
        <dbReference type="SAM" id="Phobius"/>
    </source>
</evidence>
<evidence type="ECO:0000313" key="4">
    <source>
        <dbReference type="EMBL" id="KAJ8612670.1"/>
    </source>
</evidence>
<comment type="caution">
    <text evidence="4">The sequence shown here is derived from an EMBL/GenBank/DDBJ whole genome shotgun (WGS) entry which is preliminary data.</text>
</comment>
<dbReference type="InterPro" id="IPR011004">
    <property type="entry name" value="Trimer_LpxA-like_sf"/>
</dbReference>
<feature type="region of interest" description="Disordered" evidence="1">
    <location>
        <begin position="221"/>
        <end position="279"/>
    </location>
</feature>
<keyword evidence="2" id="KW-0472">Membrane</keyword>
<dbReference type="InterPro" id="IPR000873">
    <property type="entry name" value="AMP-dep_synth/lig_dom"/>
</dbReference>
<protein>
    <recommendedName>
        <fullName evidence="3">AMP-dependent synthetase/ligase domain-containing protein</fullName>
    </recommendedName>
</protein>
<reference evidence="4" key="1">
    <citation type="submission" date="2023-01" db="EMBL/GenBank/DDBJ databases">
        <title>Metagenome sequencing of chrysophaentin producing Chrysophaeum taylorii.</title>
        <authorList>
            <person name="Davison J."/>
            <person name="Bewley C."/>
        </authorList>
    </citation>
    <scope>NUCLEOTIDE SEQUENCE</scope>
    <source>
        <strain evidence="4">NIES-1699</strain>
    </source>
</reference>
<feature type="transmembrane region" description="Helical" evidence="2">
    <location>
        <begin position="1264"/>
        <end position="1290"/>
    </location>
</feature>
<dbReference type="SUPFAM" id="SSF51161">
    <property type="entry name" value="Trimeric LpxA-like enzymes"/>
    <property type="match status" value="1"/>
</dbReference>
<dbReference type="PANTHER" id="PTHR22754:SF32">
    <property type="entry name" value="DISCO-INTERACTING PROTEIN 2"/>
    <property type="match status" value="1"/>
</dbReference>
<feature type="domain" description="AMP-dependent synthetase/ligase" evidence="3">
    <location>
        <begin position="256"/>
        <end position="532"/>
    </location>
</feature>
<keyword evidence="2" id="KW-1133">Transmembrane helix</keyword>
<evidence type="ECO:0000256" key="1">
    <source>
        <dbReference type="SAM" id="MobiDB-lite"/>
    </source>
</evidence>
<dbReference type="Gene3D" id="3.30.300.30">
    <property type="match status" value="1"/>
</dbReference>